<dbReference type="RefSeq" id="WP_045053817.1">
    <property type="nucleotide sequence ID" value="NZ_CAWMDP010000032.1"/>
</dbReference>
<evidence type="ECO:0000313" key="2">
    <source>
        <dbReference type="Proteomes" id="UP000032452"/>
    </source>
</evidence>
<dbReference type="OrthoDB" id="428036at2"/>
<protein>
    <recommendedName>
        <fullName evidence="3">BrnT family toxin</fullName>
    </recommendedName>
</protein>
<keyword evidence="2" id="KW-1185">Reference proteome</keyword>
<dbReference type="EMBL" id="JYON01000005">
    <property type="protein sequence ID" value="KJH72398.1"/>
    <property type="molecule type" value="Genomic_DNA"/>
</dbReference>
<sequence length="91" mass="10512">MLFDWDEEKAKSNQAKHNVSFDEASSVFDDPLFLTFADPEHSLQERRFIIMGESAQGRLLVVAYTDRAETTRLISARLATRKERKAYESDL</sequence>
<reference evidence="1 2" key="1">
    <citation type="submission" date="2015-02" db="EMBL/GenBank/DDBJ databases">
        <title>Draft genome of a novel marine cyanobacterium (Chroococcales) isolated from South Atlantic Ocean.</title>
        <authorList>
            <person name="Rigonato J."/>
            <person name="Alvarenga D.O."/>
            <person name="Branco L.H."/>
            <person name="Varani A.M."/>
            <person name="Brandini F.P."/>
            <person name="Fiore M.F."/>
        </authorList>
    </citation>
    <scope>NUCLEOTIDE SEQUENCE [LARGE SCALE GENOMIC DNA]</scope>
    <source>
        <strain evidence="1 2">CENA595</strain>
    </source>
</reference>
<name>A0A0D8ZUF3_9CYAN</name>
<dbReference type="STRING" id="1618023.UH38_06370"/>
<dbReference type="Proteomes" id="UP000032452">
    <property type="component" value="Unassembled WGS sequence"/>
</dbReference>
<dbReference type="InterPro" id="IPR038573">
    <property type="entry name" value="BrnT_sf"/>
</dbReference>
<organism evidence="1 2">
    <name type="scientific">Aliterella atlantica CENA595</name>
    <dbReference type="NCBI Taxonomy" id="1618023"/>
    <lineage>
        <taxon>Bacteria</taxon>
        <taxon>Bacillati</taxon>
        <taxon>Cyanobacteriota</taxon>
        <taxon>Cyanophyceae</taxon>
        <taxon>Chroococcidiopsidales</taxon>
        <taxon>Aliterellaceae</taxon>
        <taxon>Aliterella</taxon>
    </lineage>
</organism>
<dbReference type="Gene3D" id="3.10.450.530">
    <property type="entry name" value="Ribonuclease toxin, BrnT, of type II toxin-antitoxin system"/>
    <property type="match status" value="1"/>
</dbReference>
<dbReference type="InterPro" id="IPR007460">
    <property type="entry name" value="BrnT_toxin"/>
</dbReference>
<proteinExistence type="predicted"/>
<evidence type="ECO:0008006" key="3">
    <source>
        <dbReference type="Google" id="ProtNLM"/>
    </source>
</evidence>
<evidence type="ECO:0000313" key="1">
    <source>
        <dbReference type="EMBL" id="KJH72398.1"/>
    </source>
</evidence>
<dbReference type="Pfam" id="PF04365">
    <property type="entry name" value="BrnT_toxin"/>
    <property type="match status" value="1"/>
</dbReference>
<comment type="caution">
    <text evidence="1">The sequence shown here is derived from an EMBL/GenBank/DDBJ whole genome shotgun (WGS) entry which is preliminary data.</text>
</comment>
<accession>A0A0D8ZUF3</accession>
<dbReference type="PATRIC" id="fig|1618023.3.peg.2752"/>
<gene>
    <name evidence="1" type="ORF">UH38_06370</name>
</gene>
<dbReference type="AlphaFoldDB" id="A0A0D8ZUF3"/>